<accession>A0A8S4D6Y3</accession>
<dbReference type="AlphaFoldDB" id="A0A8S4D6Y3"/>
<dbReference type="GO" id="GO:0045505">
    <property type="term" value="F:dynein intermediate chain binding"/>
    <property type="evidence" value="ECO:0007669"/>
    <property type="project" value="InterPro"/>
</dbReference>
<dbReference type="GO" id="GO:0030286">
    <property type="term" value="C:dynein complex"/>
    <property type="evidence" value="ECO:0007669"/>
    <property type="project" value="InterPro"/>
</dbReference>
<name>A0A8S4D6Y3_PLUXY</name>
<dbReference type="Gene3D" id="1.10.287.2610">
    <property type="match status" value="1"/>
</dbReference>
<dbReference type="Proteomes" id="UP000653454">
    <property type="component" value="Unassembled WGS sequence"/>
</dbReference>
<dbReference type="Gene3D" id="3.40.50.300">
    <property type="entry name" value="P-loop containing nucleotide triphosphate hydrolases"/>
    <property type="match status" value="1"/>
</dbReference>
<evidence type="ECO:0000259" key="4">
    <source>
        <dbReference type="Pfam" id="PF12780"/>
    </source>
</evidence>
<dbReference type="Pfam" id="PF12780">
    <property type="entry name" value="AAA_8"/>
    <property type="match status" value="1"/>
</dbReference>
<gene>
    <name evidence="5" type="ORF">PLXY2_LOCUS1286</name>
</gene>
<evidence type="ECO:0000313" key="6">
    <source>
        <dbReference type="Proteomes" id="UP000653454"/>
    </source>
</evidence>
<keyword evidence="2" id="KW-0175">Coiled coil</keyword>
<protein>
    <submittedName>
        <fullName evidence="5">(diamondback moth) hypothetical protein</fullName>
    </submittedName>
</protein>
<dbReference type="Gene3D" id="1.20.920.60">
    <property type="match status" value="1"/>
</dbReference>
<dbReference type="PANTHER" id="PTHR22878">
    <property type="entry name" value="DYNEIN HEAVY CHAIN 6, AXONEMAL-LIKE-RELATED"/>
    <property type="match status" value="1"/>
</dbReference>
<feature type="domain" description="Dynein heavy chain coiled coil stalk" evidence="3">
    <location>
        <begin position="249"/>
        <end position="309"/>
    </location>
</feature>
<dbReference type="PANTHER" id="PTHR22878:SF70">
    <property type="entry name" value="DYNEIN HEAVY CHAIN 2, AXONEMAL"/>
    <property type="match status" value="1"/>
</dbReference>
<feature type="coiled-coil region" evidence="2">
    <location>
        <begin position="471"/>
        <end position="536"/>
    </location>
</feature>
<evidence type="ECO:0000256" key="1">
    <source>
        <dbReference type="ARBA" id="ARBA00008887"/>
    </source>
</evidence>
<feature type="domain" description="Dynein heavy chain coiled coil stalk" evidence="3">
    <location>
        <begin position="424"/>
        <end position="552"/>
    </location>
</feature>
<evidence type="ECO:0000256" key="2">
    <source>
        <dbReference type="SAM" id="Coils"/>
    </source>
</evidence>
<dbReference type="InterPro" id="IPR024317">
    <property type="entry name" value="Dynein_heavy_chain_D4_dom"/>
</dbReference>
<proteinExistence type="inferred from homology"/>
<feature type="domain" description="Dynein heavy chain AAA module D4" evidence="4">
    <location>
        <begin position="9"/>
        <end position="111"/>
    </location>
</feature>
<reference evidence="5" key="1">
    <citation type="submission" date="2020-11" db="EMBL/GenBank/DDBJ databases">
        <authorList>
            <person name="Whiteford S."/>
        </authorList>
    </citation>
    <scope>NUCLEOTIDE SEQUENCE</scope>
</reference>
<comment type="caution">
    <text evidence="5">The sequence shown here is derived from an EMBL/GenBank/DDBJ whole genome shotgun (WGS) entry which is preliminary data.</text>
</comment>
<dbReference type="Gene3D" id="1.20.920.20">
    <property type="match status" value="2"/>
</dbReference>
<evidence type="ECO:0000259" key="3">
    <source>
        <dbReference type="Pfam" id="PF12777"/>
    </source>
</evidence>
<dbReference type="Pfam" id="PF12777">
    <property type="entry name" value="MT"/>
    <property type="match status" value="2"/>
</dbReference>
<dbReference type="EMBL" id="CAJHNJ030000003">
    <property type="protein sequence ID" value="CAG9093254.1"/>
    <property type="molecule type" value="Genomic_DNA"/>
</dbReference>
<dbReference type="GO" id="GO:0051959">
    <property type="term" value="F:dynein light intermediate chain binding"/>
    <property type="evidence" value="ECO:0007669"/>
    <property type="project" value="InterPro"/>
</dbReference>
<dbReference type="InterPro" id="IPR026983">
    <property type="entry name" value="DHC"/>
</dbReference>
<keyword evidence="6" id="KW-1185">Reference proteome</keyword>
<dbReference type="InterPro" id="IPR027417">
    <property type="entry name" value="P-loop_NTPase"/>
</dbReference>
<organism evidence="5 6">
    <name type="scientific">Plutella xylostella</name>
    <name type="common">Diamondback moth</name>
    <name type="synonym">Plutella maculipennis</name>
    <dbReference type="NCBI Taxonomy" id="51655"/>
    <lineage>
        <taxon>Eukaryota</taxon>
        <taxon>Metazoa</taxon>
        <taxon>Ecdysozoa</taxon>
        <taxon>Arthropoda</taxon>
        <taxon>Hexapoda</taxon>
        <taxon>Insecta</taxon>
        <taxon>Pterygota</taxon>
        <taxon>Neoptera</taxon>
        <taxon>Endopterygota</taxon>
        <taxon>Lepidoptera</taxon>
        <taxon>Glossata</taxon>
        <taxon>Ditrysia</taxon>
        <taxon>Yponomeutoidea</taxon>
        <taxon>Plutellidae</taxon>
        <taxon>Plutella</taxon>
    </lineage>
</organism>
<evidence type="ECO:0000313" key="5">
    <source>
        <dbReference type="EMBL" id="CAG9093254.1"/>
    </source>
</evidence>
<comment type="similarity">
    <text evidence="1">Belongs to the dynein heavy chain family.</text>
</comment>
<dbReference type="InterPro" id="IPR024743">
    <property type="entry name" value="Dynein_HC_stalk"/>
</dbReference>
<dbReference type="GO" id="GO:0007018">
    <property type="term" value="P:microtubule-based movement"/>
    <property type="evidence" value="ECO:0007669"/>
    <property type="project" value="InterPro"/>
</dbReference>
<sequence>MFGCYVKRVAAALSPVGDQFRTRLRMFPSLVNCCTIDWFTDWPAEALERVARMFVERMDGVADQGAACVAMCQLFHTSAAELSARFYAEQRRKVYVTPTSYLELIKAFQTLHSMKVEQITKQRTRYSQGLSQLSFVGDQVAVMQQTLRHLQPQLLDTSDRTEKLMIKIEQDTVRVEKQKEAHSTTGQALEGLWSVVLAAAAVMQQTLRRLQPQLLDTSDRTEKLMIKIEQDTIVGADEALANEAAAAAQAIKDDCESDLAEAVPALESALNALNTLKPADVTLVKSMKNPPAGVKLVMEAVCVMKGIKGDRKMDANADVTLVKSMKNPPAGVKLVMEAVCVMKGIKGDRKMDANGRMYEDFWGPSLKMLGDMKFLESLMKYDKDNIPVATMKKIRDKYIPDREFDPAVIAKVSSACEGLCRWVRAMDVYDRVIKFDPAVIAKVSSACEGLCRWVRAMDVYDRVIKVVAPKKARLFEAESELQAQMNTLNAKRAQLQGVLDKLQALNDEFAGMTRKKKGLEDEIALCSAKLQRAEQLIGGLGGERARWGQLADQLALLLDNVIGMLLLYM</sequence>